<name>A0A061H9E6_9BASI</name>
<dbReference type="GeneID" id="19319252"/>
<dbReference type="EMBL" id="KE361640">
    <property type="protein sequence ID" value="EPQ27231.1"/>
    <property type="molecule type" value="Genomic_DNA"/>
</dbReference>
<feature type="compositionally biased region" description="Low complexity" evidence="1">
    <location>
        <begin position="113"/>
        <end position="136"/>
    </location>
</feature>
<evidence type="ECO:0000313" key="3">
    <source>
        <dbReference type="Proteomes" id="UP000053664"/>
    </source>
</evidence>
<feature type="compositionally biased region" description="Low complexity" evidence="1">
    <location>
        <begin position="17"/>
        <end position="30"/>
    </location>
</feature>
<feature type="compositionally biased region" description="Low complexity" evidence="1">
    <location>
        <begin position="144"/>
        <end position="156"/>
    </location>
</feature>
<proteinExistence type="predicted"/>
<feature type="region of interest" description="Disordered" evidence="1">
    <location>
        <begin position="1"/>
        <end position="49"/>
    </location>
</feature>
<gene>
    <name evidence="2" type="ORF">PFL1_05154</name>
</gene>
<dbReference type="RefSeq" id="XP_007880875.1">
    <property type="nucleotide sequence ID" value="XM_007882684.1"/>
</dbReference>
<dbReference type="KEGG" id="pfp:PFL1_05154"/>
<dbReference type="AlphaFoldDB" id="A0A061H9E6"/>
<feature type="compositionally biased region" description="Acidic residues" evidence="1">
    <location>
        <begin position="245"/>
        <end position="254"/>
    </location>
</feature>
<evidence type="ECO:0000313" key="2">
    <source>
        <dbReference type="EMBL" id="EPQ27231.1"/>
    </source>
</evidence>
<feature type="compositionally biased region" description="Basic and acidic residues" evidence="1">
    <location>
        <begin position="103"/>
        <end position="112"/>
    </location>
</feature>
<reference evidence="2 3" key="1">
    <citation type="journal article" date="2013" name="Plant Cell">
        <title>The transition from a phytopathogenic smut ancestor to an anamorphic biocontrol agent deciphered by comparative whole-genome analysis.</title>
        <authorList>
            <person name="Lefebvre F."/>
            <person name="Joly D.L."/>
            <person name="Labbe C."/>
            <person name="Teichmann B."/>
            <person name="Linning R."/>
            <person name="Belzile F."/>
            <person name="Bakkeren G."/>
            <person name="Belanger R.R."/>
        </authorList>
    </citation>
    <scope>NUCLEOTIDE SEQUENCE [LARGE SCALE GENOMIC DNA]</scope>
    <source>
        <strain evidence="2 3">PF-1</strain>
    </source>
</reference>
<evidence type="ECO:0000256" key="1">
    <source>
        <dbReference type="SAM" id="MobiDB-lite"/>
    </source>
</evidence>
<feature type="compositionally biased region" description="Basic and acidic residues" evidence="1">
    <location>
        <begin position="283"/>
        <end position="294"/>
    </location>
</feature>
<protein>
    <submittedName>
        <fullName evidence="2">Uncharacterized protein</fullName>
    </submittedName>
</protein>
<feature type="compositionally biased region" description="Low complexity" evidence="1">
    <location>
        <begin position="213"/>
        <end position="244"/>
    </location>
</feature>
<feature type="compositionally biased region" description="Basic and acidic residues" evidence="1">
    <location>
        <begin position="34"/>
        <end position="46"/>
    </location>
</feature>
<organism evidence="2 3">
    <name type="scientific">Pseudozyma flocculosa PF-1</name>
    <dbReference type="NCBI Taxonomy" id="1277687"/>
    <lineage>
        <taxon>Eukaryota</taxon>
        <taxon>Fungi</taxon>
        <taxon>Dikarya</taxon>
        <taxon>Basidiomycota</taxon>
        <taxon>Ustilaginomycotina</taxon>
        <taxon>Ustilaginomycetes</taxon>
        <taxon>Ustilaginales</taxon>
        <taxon>Ustilaginaceae</taxon>
        <taxon>Pseudozyma</taxon>
    </lineage>
</organism>
<accession>A0A061H9E6</accession>
<sequence>MDDSSPSYKRHFGARPSSFSSGLASPSSSSATTTRERGDVSEETRLKLQNIGWRVRAQVGNGYRHTRSAAAVVLGPPACSSTELHEDGKRGPMRPISSWRVNVKRERDDARTDSFASEASTSTALSSSSSSTASGSCRTFSDVSYTSNSFSRSDSSTPADQGGSGADMDVDDDEHGTASFPPPPPPSQQHQTTLRDRPIRSLPPRTMTRQTKSLPASAHLASYLSSAPVPAPPSSLSALTPLSPFDDDDDDDDPAPARLHQPQPTSPARALPPSWARCGSLEQGKDGTEMCGSEEWKHVDFSSWASREEF</sequence>
<dbReference type="Proteomes" id="UP000053664">
    <property type="component" value="Unassembled WGS sequence"/>
</dbReference>
<feature type="region of interest" description="Disordered" evidence="1">
    <location>
        <begin position="81"/>
        <end position="294"/>
    </location>
</feature>
<dbReference type="HOGENOM" id="CLU_897496_0_0_1"/>